<dbReference type="NCBIfam" id="NF038066">
    <property type="entry name" value="MptB"/>
    <property type="match status" value="1"/>
</dbReference>
<gene>
    <name evidence="9" type="ORF">FCI23_26585</name>
</gene>
<dbReference type="EMBL" id="SUMC01000028">
    <property type="protein sequence ID" value="TKA08715.1"/>
    <property type="molecule type" value="Genomic_DNA"/>
</dbReference>
<evidence type="ECO:0000256" key="5">
    <source>
        <dbReference type="ARBA" id="ARBA00022989"/>
    </source>
</evidence>
<evidence type="ECO:0000256" key="2">
    <source>
        <dbReference type="ARBA" id="ARBA00022676"/>
    </source>
</evidence>
<evidence type="ECO:0000313" key="10">
    <source>
        <dbReference type="Proteomes" id="UP000305778"/>
    </source>
</evidence>
<dbReference type="Proteomes" id="UP000305778">
    <property type="component" value="Unassembled WGS sequence"/>
</dbReference>
<dbReference type="OrthoDB" id="5242303at2"/>
<feature type="transmembrane region" description="Helical" evidence="8">
    <location>
        <begin position="356"/>
        <end position="377"/>
    </location>
</feature>
<evidence type="ECO:0000256" key="1">
    <source>
        <dbReference type="ARBA" id="ARBA00004141"/>
    </source>
</evidence>
<feature type="transmembrane region" description="Helical" evidence="8">
    <location>
        <begin position="80"/>
        <end position="101"/>
    </location>
</feature>
<feature type="transmembrane region" description="Helical" evidence="8">
    <location>
        <begin position="235"/>
        <end position="266"/>
    </location>
</feature>
<proteinExistence type="inferred from homology"/>
<feature type="transmembrane region" description="Helical" evidence="8">
    <location>
        <begin position="278"/>
        <end position="303"/>
    </location>
</feature>
<keyword evidence="2" id="KW-0328">Glycosyltransferase</keyword>
<feature type="transmembrane region" description="Helical" evidence="8">
    <location>
        <begin position="17"/>
        <end position="36"/>
    </location>
</feature>
<name>A0A4U0T6Z7_9ACTN</name>
<evidence type="ECO:0000256" key="8">
    <source>
        <dbReference type="SAM" id="Phobius"/>
    </source>
</evidence>
<accession>A0A4U0T6Z7</accession>
<evidence type="ECO:0000256" key="6">
    <source>
        <dbReference type="ARBA" id="ARBA00023136"/>
    </source>
</evidence>
<evidence type="ECO:0000256" key="7">
    <source>
        <dbReference type="ARBA" id="ARBA00043987"/>
    </source>
</evidence>
<keyword evidence="10" id="KW-1185">Reference proteome</keyword>
<reference evidence="9 10" key="1">
    <citation type="submission" date="2019-04" db="EMBL/GenBank/DDBJ databases">
        <title>Streptomyces oryziradicis sp. nov., a novel actinomycete isolated from rhizosphere soil of rice (Oryza sativa L.).</title>
        <authorList>
            <person name="Li C."/>
        </authorList>
    </citation>
    <scope>NUCLEOTIDE SEQUENCE [LARGE SCALE GENOMIC DNA]</scope>
    <source>
        <strain evidence="9 10">NEAU-C40</strain>
    </source>
</reference>
<comment type="subcellular location">
    <subcellularLocation>
        <location evidence="1">Membrane</location>
        <topology evidence="1">Multi-pass membrane protein</topology>
    </subcellularLocation>
</comment>
<evidence type="ECO:0000313" key="9">
    <source>
        <dbReference type="EMBL" id="TKA08715.1"/>
    </source>
</evidence>
<feature type="transmembrane region" description="Helical" evidence="8">
    <location>
        <begin position="197"/>
        <end position="215"/>
    </location>
</feature>
<dbReference type="AlphaFoldDB" id="A0A4U0T6Z7"/>
<protein>
    <submittedName>
        <fullName evidence="9">DUF2029 domain-containing protein</fullName>
    </submittedName>
</protein>
<keyword evidence="6 8" id="KW-0472">Membrane</keyword>
<keyword evidence="5 8" id="KW-1133">Transmembrane helix</keyword>
<evidence type="ECO:0000256" key="3">
    <source>
        <dbReference type="ARBA" id="ARBA00022679"/>
    </source>
</evidence>
<dbReference type="GO" id="GO:0016757">
    <property type="term" value="F:glycosyltransferase activity"/>
    <property type="evidence" value="ECO:0007669"/>
    <property type="project" value="UniProtKB-KW"/>
</dbReference>
<sequence length="453" mass="46578">MLVRDVVAAVDPRRCRLLGFAGSVAIAAGGMSVGALPVRDAAGPDDGWLGLVASYFGLVLLVAAWWRLGRAVRGPEPPEPRFLLVTLGVWAAPLVLGPPLFSRDVYSYLVQGTMAGAHMDVYAYGADRLGGRLAAEVPQVWQHTPTPYGPVFLAVARAAAPLGVTGMRLVALAGVGLMIAILPALARRGGTDLPTALWLGALNPLLLLHLVAGAHNDAVMLGLLGAGLAAAAAGWPLGAAALVTLAALVKVPAALGLLAVASIWSYRLRGRARLVRAGLATLAVAAVTTVAATAAAGTGYGWISALGTPVSAHNWALTSVLGRLTGDGPAWHLLGAAATAVIVLLVWRRRHRLGPVYALGLSLAAVALLGPAIRPWYALWALFPLAVAAPNGRTRRWAAVGSCVLALAVLPDGFEPDARQLTLAVCGGGLAALALLAWRTASRLRARTTEALP</sequence>
<organism evidence="9 10">
    <name type="scientific">Actinacidiphila oryziradicis</name>
    <dbReference type="NCBI Taxonomy" id="2571141"/>
    <lineage>
        <taxon>Bacteria</taxon>
        <taxon>Bacillati</taxon>
        <taxon>Actinomycetota</taxon>
        <taxon>Actinomycetes</taxon>
        <taxon>Kitasatosporales</taxon>
        <taxon>Streptomycetaceae</taxon>
        <taxon>Actinacidiphila</taxon>
    </lineage>
</organism>
<keyword evidence="3" id="KW-0808">Transferase</keyword>
<evidence type="ECO:0000256" key="4">
    <source>
        <dbReference type="ARBA" id="ARBA00022692"/>
    </source>
</evidence>
<feature type="transmembrane region" description="Helical" evidence="8">
    <location>
        <begin position="48"/>
        <end position="68"/>
    </location>
</feature>
<keyword evidence="4 8" id="KW-0812">Transmembrane</keyword>
<dbReference type="Pfam" id="PF26314">
    <property type="entry name" value="MptA_B_family"/>
    <property type="match status" value="1"/>
</dbReference>
<dbReference type="RefSeq" id="WP_136726457.1">
    <property type="nucleotide sequence ID" value="NZ_SUMC01000028.1"/>
</dbReference>
<feature type="transmembrane region" description="Helical" evidence="8">
    <location>
        <begin position="166"/>
        <end position="185"/>
    </location>
</feature>
<feature type="transmembrane region" description="Helical" evidence="8">
    <location>
        <begin position="421"/>
        <end position="438"/>
    </location>
</feature>
<feature type="transmembrane region" description="Helical" evidence="8">
    <location>
        <begin position="330"/>
        <end position="347"/>
    </location>
</feature>
<comment type="caution">
    <text evidence="9">The sequence shown here is derived from an EMBL/GenBank/DDBJ whole genome shotgun (WGS) entry which is preliminary data.</text>
</comment>
<dbReference type="GO" id="GO:0016020">
    <property type="term" value="C:membrane"/>
    <property type="evidence" value="ECO:0007669"/>
    <property type="project" value="UniProtKB-SubCell"/>
</dbReference>
<comment type="similarity">
    <text evidence="7">Belongs to the MptA/B family.</text>
</comment>
<dbReference type="InterPro" id="IPR049829">
    <property type="entry name" value="MptA/B-like"/>
</dbReference>